<dbReference type="InterPro" id="IPR006654">
    <property type="entry name" value="Trp_synth_beta"/>
</dbReference>
<keyword evidence="6 12" id="KW-0028">Amino-acid biosynthesis</keyword>
<feature type="modified residue" description="N6-(pyridoxal phosphate)lysine" evidence="12">
    <location>
        <position position="113"/>
    </location>
</feature>
<comment type="caution">
    <text evidence="14">The sequence shown here is derived from an EMBL/GenBank/DDBJ whole genome shotgun (WGS) entry which is preliminary data.</text>
</comment>
<dbReference type="GO" id="GO:0004834">
    <property type="term" value="F:tryptophan synthase activity"/>
    <property type="evidence" value="ECO:0007669"/>
    <property type="project" value="UniProtKB-UniRule"/>
</dbReference>
<gene>
    <name evidence="12" type="primary">trpB</name>
    <name evidence="14" type="ORF">EZE20_12840</name>
</gene>
<comment type="pathway">
    <text evidence="3 12">Amino-acid biosynthesis; L-tryptophan biosynthesis; L-tryptophan from chorismate: step 5/5.</text>
</comment>
<dbReference type="OrthoDB" id="9766131at2"/>
<evidence type="ECO:0000313" key="15">
    <source>
        <dbReference type="Proteomes" id="UP000295706"/>
    </source>
</evidence>
<evidence type="ECO:0000259" key="13">
    <source>
        <dbReference type="Pfam" id="PF00291"/>
    </source>
</evidence>
<comment type="function">
    <text evidence="2 12">The beta subunit is responsible for the synthesis of L-tryptophan from indole and L-serine.</text>
</comment>
<evidence type="ECO:0000256" key="8">
    <source>
        <dbReference type="ARBA" id="ARBA00022898"/>
    </source>
</evidence>
<dbReference type="Gene3D" id="3.40.50.1100">
    <property type="match status" value="2"/>
</dbReference>
<keyword evidence="7 12" id="KW-0822">Tryptophan biosynthesis</keyword>
<dbReference type="PROSITE" id="PS00168">
    <property type="entry name" value="TRP_SYNTHASE_BETA"/>
    <property type="match status" value="1"/>
</dbReference>
<dbReference type="Pfam" id="PF00291">
    <property type="entry name" value="PALP"/>
    <property type="match status" value="1"/>
</dbReference>
<dbReference type="AlphaFoldDB" id="A0A4V2X9S5"/>
<evidence type="ECO:0000256" key="7">
    <source>
        <dbReference type="ARBA" id="ARBA00022822"/>
    </source>
</evidence>
<dbReference type="RefSeq" id="WP_132118217.1">
    <property type="nucleotide sequence ID" value="NZ_SMJU01000007.1"/>
</dbReference>
<dbReference type="UniPathway" id="UPA00035">
    <property type="reaction ID" value="UER00044"/>
</dbReference>
<comment type="subunit">
    <text evidence="5 12">Tetramer of two alpha and two beta chains.</text>
</comment>
<dbReference type="InterPro" id="IPR006316">
    <property type="entry name" value="Trp_synth_b-like"/>
</dbReference>
<dbReference type="InterPro" id="IPR001926">
    <property type="entry name" value="TrpB-like_PALP"/>
</dbReference>
<evidence type="ECO:0000256" key="4">
    <source>
        <dbReference type="ARBA" id="ARBA00009982"/>
    </source>
</evidence>
<protein>
    <recommendedName>
        <fullName evidence="12">Tryptophan synthase beta chain</fullName>
        <ecNumber evidence="12">4.2.1.20</ecNumber>
    </recommendedName>
</protein>
<keyword evidence="8 12" id="KW-0663">Pyridoxal phosphate</keyword>
<dbReference type="NCBIfam" id="NF009057">
    <property type="entry name" value="PRK12391.1"/>
    <property type="match status" value="1"/>
</dbReference>
<accession>A0A4V2X9S5</accession>
<dbReference type="NCBIfam" id="TIGR01415">
    <property type="entry name" value="trpB_rel"/>
    <property type="match status" value="1"/>
</dbReference>
<keyword evidence="15" id="KW-1185">Reference proteome</keyword>
<keyword evidence="10 12" id="KW-0456">Lyase</keyword>
<name>A0A4V2X9S5_9BACT</name>
<comment type="similarity">
    <text evidence="4 12">Belongs to the TrpB family.</text>
</comment>
<dbReference type="Proteomes" id="UP000295706">
    <property type="component" value="Unassembled WGS sequence"/>
</dbReference>
<dbReference type="InterPro" id="IPR023026">
    <property type="entry name" value="Trp_synth_beta/beta-like"/>
</dbReference>
<dbReference type="PANTHER" id="PTHR48077:SF6">
    <property type="entry name" value="TRYPTOPHAN SYNTHASE"/>
    <property type="match status" value="1"/>
</dbReference>
<dbReference type="PANTHER" id="PTHR48077">
    <property type="entry name" value="TRYPTOPHAN SYNTHASE-RELATED"/>
    <property type="match status" value="1"/>
</dbReference>
<evidence type="ECO:0000313" key="14">
    <source>
        <dbReference type="EMBL" id="TDB64555.1"/>
    </source>
</evidence>
<evidence type="ECO:0000256" key="10">
    <source>
        <dbReference type="ARBA" id="ARBA00023239"/>
    </source>
</evidence>
<evidence type="ECO:0000256" key="5">
    <source>
        <dbReference type="ARBA" id="ARBA00011270"/>
    </source>
</evidence>
<evidence type="ECO:0000256" key="2">
    <source>
        <dbReference type="ARBA" id="ARBA00002786"/>
    </source>
</evidence>
<evidence type="ECO:0000256" key="1">
    <source>
        <dbReference type="ARBA" id="ARBA00001933"/>
    </source>
</evidence>
<dbReference type="InterPro" id="IPR006653">
    <property type="entry name" value="Trp_synth_b_CS"/>
</dbReference>
<dbReference type="InterPro" id="IPR036052">
    <property type="entry name" value="TrpB-like_PALP_sf"/>
</dbReference>
<dbReference type="EC" id="4.2.1.20" evidence="12"/>
<dbReference type="GO" id="GO:0005737">
    <property type="term" value="C:cytoplasm"/>
    <property type="evidence" value="ECO:0007669"/>
    <property type="project" value="TreeGrafter"/>
</dbReference>
<reference evidence="14 15" key="1">
    <citation type="submission" date="2019-02" db="EMBL/GenBank/DDBJ databases">
        <title>Arundinibacter roseus gen. nov., sp. nov., a new member of the family Cytophagaceae.</title>
        <authorList>
            <person name="Szuroczki S."/>
            <person name="Khayer B."/>
            <person name="Sproer C."/>
            <person name="Toumi M."/>
            <person name="Szabo A."/>
            <person name="Felfoldi T."/>
            <person name="Schumann P."/>
            <person name="Toth E."/>
        </authorList>
    </citation>
    <scope>NUCLEOTIDE SEQUENCE [LARGE SCALE GENOMIC DNA]</scope>
    <source>
        <strain evidence="14 15">DMA-k-7a</strain>
    </source>
</reference>
<sequence>MSISKKITLSEDQIPTHWYNIVADMTTKPLPPLHPGTKEPIGPEMLMPLFPMELIKQEVSTEKYVEIPEEVREIYKIWRPTPMFRATGLEKALDTPAKIYYKYEGVSPAGSHKPNTAVPQVYYNKMEGVKRITTETGAGQWGSALSFACGLFDIECDVYMVKVSYEGKPYRKIMMNTWGGNVFPSPSMRTEAGRKILAEDPNSPGSLGIAISEAVEMALTDESTKYALGSVLNHVLMHQTIIGEEALLQMEKAGDYPDVVIAPFGGGSNFAGIAFPFLRKNLEGTHQTRCVAVEPASCPKLTRGVFRYDLGDSVGMTPLLPMYTLGHNFVPAPIHAGGLRYHGAGAIVSQLLNDKQIEAYSIKQLECFEAGLLFARTEGIIPAPEATHAIAQVIREAEQAKAEGKEKVILFNLCGHGHFDMTSYEQYLAGNLVEHEVTQEEILDSLAQLDTPTIG</sequence>
<comment type="catalytic activity">
    <reaction evidence="11 12">
        <text>(1S,2R)-1-C-(indol-3-yl)glycerol 3-phosphate + L-serine = D-glyceraldehyde 3-phosphate + L-tryptophan + H2O</text>
        <dbReference type="Rhea" id="RHEA:10532"/>
        <dbReference type="ChEBI" id="CHEBI:15377"/>
        <dbReference type="ChEBI" id="CHEBI:33384"/>
        <dbReference type="ChEBI" id="CHEBI:57912"/>
        <dbReference type="ChEBI" id="CHEBI:58866"/>
        <dbReference type="ChEBI" id="CHEBI:59776"/>
        <dbReference type="EC" id="4.2.1.20"/>
    </reaction>
</comment>
<comment type="cofactor">
    <cofactor evidence="1 12">
        <name>pyridoxal 5'-phosphate</name>
        <dbReference type="ChEBI" id="CHEBI:597326"/>
    </cofactor>
</comment>
<evidence type="ECO:0000256" key="9">
    <source>
        <dbReference type="ARBA" id="ARBA00023141"/>
    </source>
</evidence>
<dbReference type="PIRSF" id="PIRSF001413">
    <property type="entry name" value="Trp_syn_beta"/>
    <property type="match status" value="1"/>
</dbReference>
<dbReference type="GO" id="GO:0030170">
    <property type="term" value="F:pyridoxal phosphate binding"/>
    <property type="evidence" value="ECO:0007669"/>
    <property type="project" value="InterPro"/>
</dbReference>
<dbReference type="HAMAP" id="MF_00133">
    <property type="entry name" value="Trp_synth_beta"/>
    <property type="match status" value="1"/>
</dbReference>
<feature type="domain" description="Tryptophan synthase beta chain-like PALP" evidence="13">
    <location>
        <begin position="78"/>
        <end position="415"/>
    </location>
</feature>
<keyword evidence="9 12" id="KW-0057">Aromatic amino acid biosynthesis</keyword>
<dbReference type="PIRSF" id="PIRSF500824">
    <property type="entry name" value="TrpB_prok"/>
    <property type="match status" value="1"/>
</dbReference>
<evidence type="ECO:0000256" key="3">
    <source>
        <dbReference type="ARBA" id="ARBA00004733"/>
    </source>
</evidence>
<dbReference type="CDD" id="cd06446">
    <property type="entry name" value="Trp-synth_B"/>
    <property type="match status" value="1"/>
</dbReference>
<dbReference type="EMBL" id="SMJU01000007">
    <property type="protein sequence ID" value="TDB64555.1"/>
    <property type="molecule type" value="Genomic_DNA"/>
</dbReference>
<evidence type="ECO:0000256" key="6">
    <source>
        <dbReference type="ARBA" id="ARBA00022605"/>
    </source>
</evidence>
<evidence type="ECO:0000256" key="11">
    <source>
        <dbReference type="ARBA" id="ARBA00049047"/>
    </source>
</evidence>
<dbReference type="GO" id="GO:0052684">
    <property type="term" value="F:L-serine hydro-lyase (adding indole, L-tryptophan-forming) activity"/>
    <property type="evidence" value="ECO:0007669"/>
    <property type="project" value="TreeGrafter"/>
</dbReference>
<organism evidence="14 15">
    <name type="scientific">Arundinibacter roseus</name>
    <dbReference type="NCBI Taxonomy" id="2070510"/>
    <lineage>
        <taxon>Bacteria</taxon>
        <taxon>Pseudomonadati</taxon>
        <taxon>Bacteroidota</taxon>
        <taxon>Cytophagia</taxon>
        <taxon>Cytophagales</taxon>
        <taxon>Spirosomataceae</taxon>
        <taxon>Arundinibacter</taxon>
    </lineage>
</organism>
<proteinExistence type="inferred from homology"/>
<dbReference type="SUPFAM" id="SSF53686">
    <property type="entry name" value="Tryptophan synthase beta subunit-like PLP-dependent enzymes"/>
    <property type="match status" value="1"/>
</dbReference>
<evidence type="ECO:0000256" key="12">
    <source>
        <dbReference type="HAMAP-Rule" id="MF_00133"/>
    </source>
</evidence>